<feature type="region of interest" description="Disordered" evidence="1">
    <location>
        <begin position="51"/>
        <end position="99"/>
    </location>
</feature>
<accession>K2RAS3</accession>
<dbReference type="EMBL" id="AHHD01000467">
    <property type="protein sequence ID" value="EKG11598.1"/>
    <property type="molecule type" value="Genomic_DNA"/>
</dbReference>
<proteinExistence type="predicted"/>
<dbReference type="VEuPathDB" id="FungiDB:MPH_11091"/>
<protein>
    <submittedName>
        <fullName evidence="2">Uncharacterized protein</fullName>
    </submittedName>
</protein>
<dbReference type="AlphaFoldDB" id="K2RAS3"/>
<gene>
    <name evidence="2" type="ORF">MPH_11091</name>
</gene>
<evidence type="ECO:0000313" key="3">
    <source>
        <dbReference type="Proteomes" id="UP000007129"/>
    </source>
</evidence>
<evidence type="ECO:0000256" key="1">
    <source>
        <dbReference type="SAM" id="MobiDB-lite"/>
    </source>
</evidence>
<name>K2RAS3_MACPH</name>
<dbReference type="HOGENOM" id="CLU_1731851_0_0_1"/>
<organism evidence="2 3">
    <name type="scientific">Macrophomina phaseolina (strain MS6)</name>
    <name type="common">Charcoal rot fungus</name>
    <dbReference type="NCBI Taxonomy" id="1126212"/>
    <lineage>
        <taxon>Eukaryota</taxon>
        <taxon>Fungi</taxon>
        <taxon>Dikarya</taxon>
        <taxon>Ascomycota</taxon>
        <taxon>Pezizomycotina</taxon>
        <taxon>Dothideomycetes</taxon>
        <taxon>Dothideomycetes incertae sedis</taxon>
        <taxon>Botryosphaeriales</taxon>
        <taxon>Botryosphaeriaceae</taxon>
        <taxon>Macrophomina</taxon>
    </lineage>
</organism>
<feature type="compositionally biased region" description="Polar residues" evidence="1">
    <location>
        <begin position="79"/>
        <end position="88"/>
    </location>
</feature>
<dbReference type="InParanoid" id="K2RAS3"/>
<comment type="caution">
    <text evidence="2">The sequence shown here is derived from an EMBL/GenBank/DDBJ whole genome shotgun (WGS) entry which is preliminary data.</text>
</comment>
<evidence type="ECO:0000313" key="2">
    <source>
        <dbReference type="EMBL" id="EKG11598.1"/>
    </source>
</evidence>
<sequence>MLNPFAHTLASISVLIARSQTGLNSGRTVCFILYPDVPGYPSTLSLGVDSLPSDMGSSHEDRKDPTTYLEASKGIRLPKQSTQASAKSATIEPRQQMPTMPQLTAISMESEAKNLRGVQNYVRKRNATARFLPMACQKALSSTWAGEAGCW</sequence>
<reference evidence="2 3" key="1">
    <citation type="journal article" date="2012" name="BMC Genomics">
        <title>Tools to kill: Genome of one of the most destructive plant pathogenic fungi Macrophomina phaseolina.</title>
        <authorList>
            <person name="Islam M.S."/>
            <person name="Haque M.S."/>
            <person name="Islam M.M."/>
            <person name="Emdad E.M."/>
            <person name="Halim A."/>
            <person name="Hossen Q.M.M."/>
            <person name="Hossain M.Z."/>
            <person name="Ahmed B."/>
            <person name="Rahim S."/>
            <person name="Rahman M.S."/>
            <person name="Alam M.M."/>
            <person name="Hou S."/>
            <person name="Wan X."/>
            <person name="Saito J.A."/>
            <person name="Alam M."/>
        </authorList>
    </citation>
    <scope>NUCLEOTIDE SEQUENCE [LARGE SCALE GENOMIC DNA]</scope>
    <source>
        <strain evidence="2 3">MS6</strain>
    </source>
</reference>
<dbReference type="Proteomes" id="UP000007129">
    <property type="component" value="Unassembled WGS sequence"/>
</dbReference>